<dbReference type="Proteomes" id="UP000683925">
    <property type="component" value="Unassembled WGS sequence"/>
</dbReference>
<organism evidence="1 2">
    <name type="scientific">Paramecium octaurelia</name>
    <dbReference type="NCBI Taxonomy" id="43137"/>
    <lineage>
        <taxon>Eukaryota</taxon>
        <taxon>Sar</taxon>
        <taxon>Alveolata</taxon>
        <taxon>Ciliophora</taxon>
        <taxon>Intramacronucleata</taxon>
        <taxon>Oligohymenophorea</taxon>
        <taxon>Peniculida</taxon>
        <taxon>Parameciidae</taxon>
        <taxon>Paramecium</taxon>
    </lineage>
</organism>
<reference evidence="1" key="1">
    <citation type="submission" date="2021-01" db="EMBL/GenBank/DDBJ databases">
        <authorList>
            <consortium name="Genoscope - CEA"/>
            <person name="William W."/>
        </authorList>
    </citation>
    <scope>NUCLEOTIDE SEQUENCE</scope>
</reference>
<name>A0A8S1WJ36_PAROT</name>
<proteinExistence type="predicted"/>
<evidence type="ECO:0000313" key="2">
    <source>
        <dbReference type="Proteomes" id="UP000683925"/>
    </source>
</evidence>
<protein>
    <submittedName>
        <fullName evidence="1">Uncharacterized protein</fullName>
    </submittedName>
</protein>
<evidence type="ECO:0000313" key="1">
    <source>
        <dbReference type="EMBL" id="CAD8190144.1"/>
    </source>
</evidence>
<keyword evidence="2" id="KW-1185">Reference proteome</keyword>
<comment type="caution">
    <text evidence="1">The sequence shown here is derived from an EMBL/GenBank/DDBJ whole genome shotgun (WGS) entry which is preliminary data.</text>
</comment>
<dbReference type="AlphaFoldDB" id="A0A8S1WJ36"/>
<sequence length="89" mass="10234">MSVIINVTQHIKICIKKIVFNLDCKVCFEIVVVHQAFILDTINGGTYLECLRGFYMVNSNSCQPCNQICNKIRLLNKILVFINIFCSYL</sequence>
<dbReference type="EMBL" id="CAJJDP010000095">
    <property type="protein sequence ID" value="CAD8190144.1"/>
    <property type="molecule type" value="Genomic_DNA"/>
</dbReference>
<accession>A0A8S1WJ36</accession>
<gene>
    <name evidence="1" type="ORF">POCTA_138.1.T0960192</name>
</gene>